<organism evidence="2 3">
    <name type="scientific">Collimonas fungivorans (strain Ter331)</name>
    <dbReference type="NCBI Taxonomy" id="1005048"/>
    <lineage>
        <taxon>Bacteria</taxon>
        <taxon>Pseudomonadati</taxon>
        <taxon>Pseudomonadota</taxon>
        <taxon>Betaproteobacteria</taxon>
        <taxon>Burkholderiales</taxon>
        <taxon>Oxalobacteraceae</taxon>
        <taxon>Collimonas</taxon>
    </lineage>
</organism>
<reference evidence="3" key="6">
    <citation type="submission" date="2011-05" db="EMBL/GenBank/DDBJ databases">
        <title>Complete sequence of Collimonas fungivorans Ter331.</title>
        <authorList>
            <person name="Leveau J.H."/>
        </authorList>
    </citation>
    <scope>NUCLEOTIDE SEQUENCE [LARGE SCALE GENOMIC DNA]</scope>
    <source>
        <strain evidence="3">Ter331</strain>
    </source>
</reference>
<sequence>MCDRTMTHPHPKNKWRPLPHFTQLTYSGHTIALFIARGGYMKRTMQWLPETMAAVATVTLAAGLSACGGGGGGSIGDSGGAVTSGQVTGSYYEKAKVCFEDKVKKATCDAASPVTTTAADGSYSLKGQGAVVATVGTDAVRHEALGDKGSAVTQKLVFRAPSGHSAFVSAISTELATAMDANGGDFADASKKLAAKIGTAEANLLADINKLGGNDQAKLKAEAAAVNAAIAAAIAQGGNVDLGQALGSALAMNNIQNVVVIFAENRGFDNLYGLFPGANGIPGVNPTSASSYVPQKDFDGSTLPVLPPTWGGMTLAGQSTVITQAQSANLPNKPFQIDDVNSPIAMSSTVITRDLVHRFFNNQMQINGGKNDKFAAYSDAGGLTMGYYDGSKMKLWNIAKQYTLADNFFMGAFGGSFLTHQYLICACAPTYPNADAATSPAKGNISAVTLDASGNLVGLTPGTGNPTSVLNGAPVYQKDSTITPKDAAGMFYAVNTMQPPYQPSGNNAAAVAAYADPTKATTLPVQTQTNIGDELTSKGIDWAWYAGAWNAALADAPNATRNVIYSGKVQFQPHHQPFNYYSRFDPATATGAAERASHLKDFDASFLQDAAAGKLPAVAFYKPQGNLNQHPGYANVADGDAHIADVIAKLQASPQWKNMLIVVTYDENGGFWDHVAPPKGDRWGPGMRLPTLLVSPYAKKGFVDHTQYDTASILRFITNRYSLPVLPGITARDKALVANGAKPMGDLTGALTPVPQE</sequence>
<keyword evidence="3" id="KW-1185">Reference proteome</keyword>
<evidence type="ECO:0000313" key="3">
    <source>
        <dbReference type="Proteomes" id="UP000008392"/>
    </source>
</evidence>
<proteinExistence type="predicted"/>
<reference evidence="2 3" key="2">
    <citation type="journal article" date="2006" name="J. Microbiol. Methods">
        <title>Genomic flank-sequencing of plasposon insertion sites for rapid identification of functional genes.</title>
        <authorList>
            <person name="Leveau J.H."/>
            <person name="Gerards S."/>
            <person name="Fritsche K."/>
            <person name="Zondag G."/>
            <person name="van Veen J.A."/>
        </authorList>
    </citation>
    <scope>NUCLEOTIDE SEQUENCE [LARGE SCALE GENOMIC DNA]</scope>
    <source>
        <strain evidence="2 3">Ter331</strain>
    </source>
</reference>
<dbReference type="eggNOG" id="COG3511">
    <property type="taxonomic scope" value="Bacteria"/>
</dbReference>
<keyword evidence="1 2" id="KW-0378">Hydrolase</keyword>
<dbReference type="STRING" id="1005048.CFU_0145"/>
<dbReference type="CDD" id="cd16013">
    <property type="entry name" value="AcpA"/>
    <property type="match status" value="1"/>
</dbReference>
<dbReference type="EC" id="3.1.3.2" evidence="2"/>
<reference evidence="2 3" key="4">
    <citation type="journal article" date="2010" name="Environ. Microbiol.">
        <title>The bacterial genus Collimonas: mycophagy, weathering and other adaptive solutions to life in oligotrophic soil environments.</title>
        <authorList>
            <person name="Leveau J.H."/>
            <person name="Uroz S."/>
            <person name="de Boer W."/>
        </authorList>
    </citation>
    <scope>NUCLEOTIDE SEQUENCE [LARGE SCALE GENOMIC DNA]</scope>
    <source>
        <strain evidence="2 3">Ter331</strain>
    </source>
</reference>
<evidence type="ECO:0000256" key="1">
    <source>
        <dbReference type="ARBA" id="ARBA00022801"/>
    </source>
</evidence>
<dbReference type="PANTHER" id="PTHR31956:SF1">
    <property type="entry name" value="NON-SPECIFIC PHOSPHOLIPASE C1"/>
    <property type="match status" value="1"/>
</dbReference>
<dbReference type="Proteomes" id="UP000008392">
    <property type="component" value="Chromosome"/>
</dbReference>
<dbReference type="NCBIfam" id="TIGR03397">
    <property type="entry name" value="acid_phos_Burk"/>
    <property type="match status" value="1"/>
</dbReference>
<dbReference type="Pfam" id="PF04185">
    <property type="entry name" value="Phosphoesterase"/>
    <property type="match status" value="1"/>
</dbReference>
<dbReference type="PANTHER" id="PTHR31956">
    <property type="entry name" value="NON-SPECIFIC PHOSPHOLIPASE C4-RELATED"/>
    <property type="match status" value="1"/>
</dbReference>
<name>G0AG92_COLFT</name>
<reference evidence="2 3" key="1">
    <citation type="journal article" date="2004" name="Environ. Microbiol.">
        <title>Phylogeny-function analysis of (meta)genomic libraries: screening for expression of ribosomal RNA genes by large-insert library fluorescent in situ hybridization (LIL-FISH).</title>
        <authorList>
            <person name="Leveau J.H."/>
            <person name="Gerards S."/>
            <person name="de Boer W."/>
            <person name="van Veen J.A."/>
        </authorList>
    </citation>
    <scope>NUCLEOTIDE SEQUENCE [LARGE SCALE GENOMIC DNA]</scope>
    <source>
        <strain evidence="2 3">Ter331</strain>
    </source>
</reference>
<dbReference type="Gene3D" id="3.40.720.10">
    <property type="entry name" value="Alkaline Phosphatase, subunit A"/>
    <property type="match status" value="2"/>
</dbReference>
<protein>
    <submittedName>
        <fullName evidence="2">Putative acid phosphatase protein</fullName>
        <ecNumber evidence="2">3.1.3.2</ecNumber>
    </submittedName>
</protein>
<evidence type="ECO:0000313" key="2">
    <source>
        <dbReference type="EMBL" id="AEK59983.1"/>
    </source>
</evidence>
<dbReference type="InterPro" id="IPR017850">
    <property type="entry name" value="Alkaline_phosphatase_core_sf"/>
</dbReference>
<dbReference type="HOGENOM" id="CLU_023677_0_0_4"/>
<dbReference type="AlphaFoldDB" id="G0AG92"/>
<reference evidence="2 3" key="5">
    <citation type="journal article" date="2011" name="ISME J.">
        <title>Dual transcriptional profiling of a bacterial/fungal confrontation: Collimonas fungivorans versus Aspergillus niger.</title>
        <authorList>
            <person name="Mela F."/>
            <person name="Fritsche K."/>
            <person name="de Boer W."/>
            <person name="van Veen J.A."/>
            <person name="de Graaff L.H."/>
            <person name="van den Berg M."/>
            <person name="Leveau J.H."/>
        </authorList>
    </citation>
    <scope>NUCLEOTIDE SEQUENCE [LARGE SCALE GENOMIC DNA]</scope>
    <source>
        <strain evidence="2 3">Ter331</strain>
    </source>
</reference>
<dbReference type="InterPro" id="IPR007312">
    <property type="entry name" value="Phosphoesterase"/>
</dbReference>
<dbReference type="EMBL" id="CP002745">
    <property type="protein sequence ID" value="AEK59983.1"/>
    <property type="molecule type" value="Genomic_DNA"/>
</dbReference>
<reference evidence="2 3" key="3">
    <citation type="journal article" date="2008" name="FEMS Microbiol. Ecol.">
        <title>Identification and characterization of genes underlying chitinolysis in Collimonas fungivorans Ter331.</title>
        <authorList>
            <person name="Fritsche K."/>
            <person name="de Boer W."/>
            <person name="Gerards S."/>
            <person name="van den Berg M."/>
            <person name="van Veen J.A."/>
            <person name="Leveau J.H."/>
        </authorList>
    </citation>
    <scope>NUCLEOTIDE SEQUENCE [LARGE SCALE GENOMIC DNA]</scope>
    <source>
        <strain evidence="2 3">Ter331</strain>
    </source>
</reference>
<dbReference type="SUPFAM" id="SSF53649">
    <property type="entry name" value="Alkaline phosphatase-like"/>
    <property type="match status" value="1"/>
</dbReference>
<dbReference type="KEGG" id="cfu:CFU_0145"/>
<dbReference type="GO" id="GO:0003993">
    <property type="term" value="F:acid phosphatase activity"/>
    <property type="evidence" value="ECO:0007669"/>
    <property type="project" value="UniProtKB-EC"/>
</dbReference>
<dbReference type="InterPro" id="IPR017768">
    <property type="entry name" value="AcpA"/>
</dbReference>
<accession>G0AG92</accession>
<gene>
    <name evidence="2" type="ordered locus">CFU_0145</name>
</gene>